<gene>
    <name evidence="4" type="ORF">PPAR00522_LOCUS5295</name>
</gene>
<accession>A0A7S0UQ75</accession>
<feature type="chain" id="PRO_5030883370" evidence="3">
    <location>
        <begin position="28"/>
        <end position="805"/>
    </location>
</feature>
<keyword evidence="3" id="KW-0732">Signal</keyword>
<dbReference type="EMBL" id="HBFM01008281">
    <property type="protein sequence ID" value="CAD8768897.1"/>
    <property type="molecule type" value="Transcribed_RNA"/>
</dbReference>
<feature type="signal peptide" evidence="3">
    <location>
        <begin position="1"/>
        <end position="27"/>
    </location>
</feature>
<evidence type="ECO:0000313" key="4">
    <source>
        <dbReference type="EMBL" id="CAD8768897.1"/>
    </source>
</evidence>
<keyword evidence="2" id="KW-0812">Transmembrane</keyword>
<reference evidence="4" key="1">
    <citation type="submission" date="2021-01" db="EMBL/GenBank/DDBJ databases">
        <authorList>
            <person name="Corre E."/>
            <person name="Pelletier E."/>
            <person name="Niang G."/>
            <person name="Scheremetjew M."/>
            <person name="Finn R."/>
            <person name="Kale V."/>
            <person name="Holt S."/>
            <person name="Cochrane G."/>
            <person name="Meng A."/>
            <person name="Brown T."/>
            <person name="Cohen L."/>
        </authorList>
    </citation>
    <scope>NUCLEOTIDE SEQUENCE</scope>
    <source>
        <strain evidence="4">SAG 63-3</strain>
    </source>
</reference>
<dbReference type="AlphaFoldDB" id="A0A7S0UQ75"/>
<keyword evidence="2" id="KW-1133">Transmembrane helix</keyword>
<evidence type="ECO:0000256" key="1">
    <source>
        <dbReference type="SAM" id="MobiDB-lite"/>
    </source>
</evidence>
<feature type="transmembrane region" description="Helical" evidence="2">
    <location>
        <begin position="115"/>
        <end position="138"/>
    </location>
</feature>
<feature type="transmembrane region" description="Helical" evidence="2">
    <location>
        <begin position="88"/>
        <end position="109"/>
    </location>
</feature>
<feature type="transmembrane region" description="Helical" evidence="2">
    <location>
        <begin position="37"/>
        <end position="67"/>
    </location>
</feature>
<protein>
    <submittedName>
        <fullName evidence="4">Uncharacterized protein</fullName>
    </submittedName>
</protein>
<sequence>MSKLLFKFNFLKLLLLSFFTFILRCEAITTCGSLTCYGTWEAVTICTWILVFLGSPYGLISSVFLAIGLLHLQEATTQSYSQIYKRFVLHNFIFIFSWIPLIVLSIYLISKGVWIMGVYLAFGSVCFSIHYALLVVAYKKFINACADTSQCRATMARIGQFLRPPPKPLSSPLNTSYPTTESRAANYQLPGVYATSTLPLPEIPLSTPPHITTCSTAHQLLSKTSVDSIECGFSGVIQPFRITASTASGPANDPLFTSMSGCVDGVPVRSGLDVGLMGGGVGRSIGSMRGGVGGGVNGIDGMVPLYSRAPFGMKTAQGASAAPALQLPSLPPTHHMRLLPNLKSWQEFSSATSTNTNVYGSIMNRVTDVTAPSPHHVSTTIENNNGVPLICRGSTVSSENQADIPSNKSNRTNSYYGDIRASTRSKSALGNIESVPATNNPVVSEAVDTSTPQLDMNRSGDGAHEDDNNVILSECLYDGSSHMAVAINGNVLDSFNPSTMGISVSSNNNDNSPFPTKRGKGIMENNINKHPQIITLTCKPLHFNTGGGKFNHPIMNYHHNDINNTKVKFTTLSTNNFERAYNFEGTVVRDQGVLPSEGLLLSNLNSSLVFQEPDSMAEGGGRGGQEDGEEGGFKSSPFTHTLANVVTDSDQASSPNTYLVAGNGISNVSCTTSKSSSEFVLEMAGVTMKSKKTPCAPSVRASSQQLGSYNSLSAMSNHLDSISNSKKFIRGLSNNHSINSSSQSSCSLGSGALSGESQSNGGSNHTYSEANILKVVTDYDGSARKFGRGEGEKTSLRFTKNEEKV</sequence>
<feature type="region of interest" description="Disordered" evidence="1">
    <location>
        <begin position="613"/>
        <end position="637"/>
    </location>
</feature>
<feature type="region of interest" description="Disordered" evidence="1">
    <location>
        <begin position="783"/>
        <end position="805"/>
    </location>
</feature>
<organism evidence="4">
    <name type="scientific">Polytomella parva</name>
    <dbReference type="NCBI Taxonomy" id="51329"/>
    <lineage>
        <taxon>Eukaryota</taxon>
        <taxon>Viridiplantae</taxon>
        <taxon>Chlorophyta</taxon>
        <taxon>core chlorophytes</taxon>
        <taxon>Chlorophyceae</taxon>
        <taxon>CS clade</taxon>
        <taxon>Chlamydomonadales</taxon>
        <taxon>Chlamydomonadaceae</taxon>
        <taxon>Polytomella</taxon>
    </lineage>
</organism>
<name>A0A7S0UQ75_9CHLO</name>
<evidence type="ECO:0000256" key="2">
    <source>
        <dbReference type="SAM" id="Phobius"/>
    </source>
</evidence>
<proteinExistence type="predicted"/>
<keyword evidence="2" id="KW-0472">Membrane</keyword>
<evidence type="ECO:0000256" key="3">
    <source>
        <dbReference type="SAM" id="SignalP"/>
    </source>
</evidence>